<name>A0A1U8AX44_NELNU</name>
<dbReference type="InterPro" id="IPR004864">
    <property type="entry name" value="LEA_2"/>
</dbReference>
<comment type="subcellular location">
    <subcellularLocation>
        <location evidence="1">Membrane</location>
        <topology evidence="1">Single-pass membrane protein</topology>
    </subcellularLocation>
</comment>
<dbReference type="KEGG" id="nnu:104604992"/>
<dbReference type="OrthoDB" id="1934762at2759"/>
<evidence type="ECO:0000256" key="4">
    <source>
        <dbReference type="ARBA" id="ARBA00023136"/>
    </source>
</evidence>
<dbReference type="GO" id="GO:0005886">
    <property type="term" value="C:plasma membrane"/>
    <property type="evidence" value="ECO:0000318"/>
    <property type="project" value="GO_Central"/>
</dbReference>
<keyword evidence="5" id="KW-1185">Reference proteome</keyword>
<dbReference type="Proteomes" id="UP000189703">
    <property type="component" value="Unplaced"/>
</dbReference>
<keyword evidence="4" id="KW-0472">Membrane</keyword>
<keyword evidence="2" id="KW-0812">Transmembrane</keyword>
<dbReference type="GO" id="GO:0009506">
    <property type="term" value="C:plasmodesma"/>
    <property type="evidence" value="ECO:0000318"/>
    <property type="project" value="GO_Central"/>
</dbReference>
<dbReference type="PANTHER" id="PTHR31415:SF89">
    <property type="entry name" value="PROTEIN NDR1-LIKE"/>
    <property type="match status" value="1"/>
</dbReference>
<dbReference type="GO" id="GO:0098542">
    <property type="term" value="P:defense response to other organism"/>
    <property type="evidence" value="ECO:0007669"/>
    <property type="project" value="InterPro"/>
</dbReference>
<gene>
    <name evidence="6" type="primary">LOC104604992</name>
</gene>
<evidence type="ECO:0000313" key="5">
    <source>
        <dbReference type="Proteomes" id="UP000189703"/>
    </source>
</evidence>
<evidence type="ECO:0000313" key="6">
    <source>
        <dbReference type="RefSeq" id="XP_010267888.1"/>
    </source>
</evidence>
<sequence length="197" mass="22164">MCETNSFRLWLIQVVVLSGLLALVLWLALRPKNLTYTVISFSLPATSPVDPGDAQNSAISFDLEIENPNNGYGIYYNGINMTLYYNDDILGETFLPDFYQGKGKTKKISQSINADGRFLKKIFTAISNATAETRLGLATRIRFKSWTGKTKPHGMQLQGRIPVGSDGKIAGKKKIKLQHVSRKWKLRKSYSLHQYQS</sequence>
<dbReference type="Gene3D" id="2.60.40.1820">
    <property type="match status" value="1"/>
</dbReference>
<accession>A0A1U8AX44</accession>
<dbReference type="Pfam" id="PF03168">
    <property type="entry name" value="LEA_2"/>
    <property type="match status" value="1"/>
</dbReference>
<reference evidence="6" key="1">
    <citation type="submission" date="2025-08" db="UniProtKB">
        <authorList>
            <consortium name="RefSeq"/>
        </authorList>
    </citation>
    <scope>IDENTIFICATION</scope>
</reference>
<evidence type="ECO:0000256" key="3">
    <source>
        <dbReference type="ARBA" id="ARBA00022989"/>
    </source>
</evidence>
<dbReference type="eggNOG" id="ENOG502S343">
    <property type="taxonomic scope" value="Eukaryota"/>
</dbReference>
<dbReference type="AlphaFoldDB" id="A0A1U8AX44"/>
<dbReference type="OMA" id="WGIKSKF"/>
<dbReference type="InterPro" id="IPR044839">
    <property type="entry name" value="NDR1-like"/>
</dbReference>
<evidence type="ECO:0000256" key="2">
    <source>
        <dbReference type="ARBA" id="ARBA00022692"/>
    </source>
</evidence>
<proteinExistence type="predicted"/>
<organism evidence="5 6">
    <name type="scientific">Nelumbo nucifera</name>
    <name type="common">Sacred lotus</name>
    <dbReference type="NCBI Taxonomy" id="4432"/>
    <lineage>
        <taxon>Eukaryota</taxon>
        <taxon>Viridiplantae</taxon>
        <taxon>Streptophyta</taxon>
        <taxon>Embryophyta</taxon>
        <taxon>Tracheophyta</taxon>
        <taxon>Spermatophyta</taxon>
        <taxon>Magnoliopsida</taxon>
        <taxon>Proteales</taxon>
        <taxon>Nelumbonaceae</taxon>
        <taxon>Nelumbo</taxon>
    </lineage>
</organism>
<keyword evidence="3" id="KW-1133">Transmembrane helix</keyword>
<dbReference type="GeneID" id="104604992"/>
<dbReference type="PANTHER" id="PTHR31415">
    <property type="entry name" value="OS05G0367900 PROTEIN"/>
    <property type="match status" value="1"/>
</dbReference>
<dbReference type="RefSeq" id="XP_010267888.1">
    <property type="nucleotide sequence ID" value="XM_010269586.2"/>
</dbReference>
<protein>
    <submittedName>
        <fullName evidence="6">Protein NDR1-like</fullName>
    </submittedName>
</protein>
<evidence type="ECO:0000256" key="1">
    <source>
        <dbReference type="ARBA" id="ARBA00004167"/>
    </source>
</evidence>